<keyword evidence="1" id="KW-1133">Transmembrane helix</keyword>
<gene>
    <name evidence="2" type="ORF">LCGC14_2629930</name>
</gene>
<evidence type="ECO:0000256" key="1">
    <source>
        <dbReference type="SAM" id="Phobius"/>
    </source>
</evidence>
<evidence type="ECO:0000313" key="2">
    <source>
        <dbReference type="EMBL" id="KKK99719.1"/>
    </source>
</evidence>
<keyword evidence="1" id="KW-0472">Membrane</keyword>
<accession>A0A0F9CBI9</accession>
<protein>
    <submittedName>
        <fullName evidence="2">Uncharacterized protein</fullName>
    </submittedName>
</protein>
<dbReference type="EMBL" id="LAZR01045081">
    <property type="protein sequence ID" value="KKK99719.1"/>
    <property type="molecule type" value="Genomic_DNA"/>
</dbReference>
<sequence length="228" mass="24351">MRKAYALVLIGVTGIAVLAVGEYVHVPKLARVVSVVGIIACLLVALTAIVRISMSDGKPAPFTVKKQAIGIVSLSEGRLFYTDDPDLQKHIEYIAELGLGEFSVELLKQVDCSGHEEWLGLEMRRGELLPSATSEQVQAVVDSGFLVLGCPSILSRPLCREAMDALRDYCRTSDNPHVFLSPGGGTPKAIALAAPYGDGAYPLRIDRSPGGTMLTLLWGDMVADNAGE</sequence>
<name>A0A0F9CBI9_9ZZZZ</name>
<proteinExistence type="predicted"/>
<comment type="caution">
    <text evidence="2">The sequence shown here is derived from an EMBL/GenBank/DDBJ whole genome shotgun (WGS) entry which is preliminary data.</text>
</comment>
<reference evidence="2" key="1">
    <citation type="journal article" date="2015" name="Nature">
        <title>Complex archaea that bridge the gap between prokaryotes and eukaryotes.</title>
        <authorList>
            <person name="Spang A."/>
            <person name="Saw J.H."/>
            <person name="Jorgensen S.L."/>
            <person name="Zaremba-Niedzwiedzka K."/>
            <person name="Martijn J."/>
            <person name="Lind A.E."/>
            <person name="van Eijk R."/>
            <person name="Schleper C."/>
            <person name="Guy L."/>
            <person name="Ettema T.J."/>
        </authorList>
    </citation>
    <scope>NUCLEOTIDE SEQUENCE</scope>
</reference>
<keyword evidence="1" id="KW-0812">Transmembrane</keyword>
<feature type="transmembrane region" description="Helical" evidence="1">
    <location>
        <begin position="29"/>
        <end position="50"/>
    </location>
</feature>
<dbReference type="AlphaFoldDB" id="A0A0F9CBI9"/>
<organism evidence="2">
    <name type="scientific">marine sediment metagenome</name>
    <dbReference type="NCBI Taxonomy" id="412755"/>
    <lineage>
        <taxon>unclassified sequences</taxon>
        <taxon>metagenomes</taxon>
        <taxon>ecological metagenomes</taxon>
    </lineage>
</organism>